<evidence type="ECO:0000313" key="5">
    <source>
        <dbReference type="Proteomes" id="UP000199437"/>
    </source>
</evidence>
<dbReference type="PROSITE" id="PS51688">
    <property type="entry name" value="ICA"/>
    <property type="match status" value="1"/>
</dbReference>
<gene>
    <name evidence="4" type="ORF">SAMN05216290_1380</name>
</gene>
<name>A0A1I0NQX4_9BACT</name>
<dbReference type="EMBL" id="FOIR01000001">
    <property type="protein sequence ID" value="SEW03667.1"/>
    <property type="molecule type" value="Genomic_DNA"/>
</dbReference>
<evidence type="ECO:0000313" key="4">
    <source>
        <dbReference type="EMBL" id="SEW03667.1"/>
    </source>
</evidence>
<sequence>MKKPLLLLFVLLLCAGTQDVYALYYQGEEQGPGKKMSFQGTLYENGEPVNGNRTFTFTIGLDEGDTWTETQADVLVVEGLYSVTLGSVNPLPADLFFNVEERTLTVAIGSTTLGSTTLYAPFAVNSAGEFMLNSVNPEDSMAVNAHIYGAGTNPYNMAVRGLASTDLSNTGVGGIAEGSDINEQFQTGVVGNAYSNNTSAWATGTWGTGFSYAGGVAYGMRGEVYGSGADFSAAARGLNHMATVNGGTRYGGFFDTRADAEGAVYPGRSVGTQGTARGSEENIGIFGMAVGQGENVTNWSGWFEAAPVTLRAQPLQIHGPDGNLKVDLNYYEPNNSGSLVIHGHNNTRRTILGAASEGTIGFLGLYDSLDVNRVNIRAYNGNGYMGLAGENSMNVEMGAKYWEEGGLDKGYFKIQGNGYVPEGSEEEQVHDLIFMDASYNEPTGLEFGRMETKNQMGQQMSMLDMNDQGAGRFQLMSPDGYTNTLIGSNGPKAGLINLNDSLGRATYRMLSYAQGSAYEEMSAGIAELGETRVVWQLAGYQSPWTNMIGRNDDGSSKGRVQSGWLAGSDNPAFRITSGDNRWLVNLEGGAESGARLALEGPNSSNIFMGGKDWENNDLPYLALRGYAENIDGAGNPYTPDLISLHTSQDGSGNNYGEFNIANSNDVQLVNIGARAWEDNGINKAYINLSSDFQEDDGNGGFYNPALFSANVNISDAGVYSGDINLTGSAPTGIRMYGAADFEGDGSNVHSHIALDGTNDNHIFLDGTGNGDFTGSVNAFALNQTSDARLKKNVVTLTSGLAMVTQLRGVRYNWKDENRPETRVGFIAQEVEEVLPELVTTKEDGFKAVNYAEMTAVLVEAVKELNQQIADLKKENGQLKAELSKVEDMESRLAQIEALLQGTSKTVNTDQK</sequence>
<feature type="coiled-coil region" evidence="1">
    <location>
        <begin position="854"/>
        <end position="905"/>
    </location>
</feature>
<dbReference type="Pfam" id="PF13884">
    <property type="entry name" value="Peptidase_S74"/>
    <property type="match status" value="1"/>
</dbReference>
<keyword evidence="2" id="KW-0732">Signal</keyword>
<organism evidence="4 5">
    <name type="scientific">Roseivirga pacifica</name>
    <dbReference type="NCBI Taxonomy" id="1267423"/>
    <lineage>
        <taxon>Bacteria</taxon>
        <taxon>Pseudomonadati</taxon>
        <taxon>Bacteroidota</taxon>
        <taxon>Cytophagia</taxon>
        <taxon>Cytophagales</taxon>
        <taxon>Roseivirgaceae</taxon>
        <taxon>Roseivirga</taxon>
    </lineage>
</organism>
<evidence type="ECO:0000259" key="3">
    <source>
        <dbReference type="PROSITE" id="PS51688"/>
    </source>
</evidence>
<keyword evidence="1" id="KW-0175">Coiled coil</keyword>
<accession>A0A1I0NQX4</accession>
<keyword evidence="5" id="KW-1185">Reference proteome</keyword>
<dbReference type="GeneID" id="99986106"/>
<reference evidence="5" key="1">
    <citation type="submission" date="2016-10" db="EMBL/GenBank/DDBJ databases">
        <authorList>
            <person name="Varghese N."/>
            <person name="Submissions S."/>
        </authorList>
    </citation>
    <scope>NUCLEOTIDE SEQUENCE [LARGE SCALE GENOMIC DNA]</scope>
    <source>
        <strain evidence="5">CGMCC 1.12402</strain>
    </source>
</reference>
<proteinExistence type="predicted"/>
<dbReference type="STRING" id="1267423.SAMN05216290_1380"/>
<dbReference type="Gene3D" id="1.10.10.10">
    <property type="entry name" value="Winged helix-like DNA-binding domain superfamily/Winged helix DNA-binding domain"/>
    <property type="match status" value="1"/>
</dbReference>
<evidence type="ECO:0000256" key="2">
    <source>
        <dbReference type="SAM" id="SignalP"/>
    </source>
</evidence>
<dbReference type="Proteomes" id="UP000199437">
    <property type="component" value="Unassembled WGS sequence"/>
</dbReference>
<protein>
    <submittedName>
        <fullName evidence="4">Chaperone of endosialidase</fullName>
    </submittedName>
</protein>
<feature type="chain" id="PRO_5011657974" evidence="2">
    <location>
        <begin position="23"/>
        <end position="911"/>
    </location>
</feature>
<feature type="signal peptide" evidence="2">
    <location>
        <begin position="1"/>
        <end position="22"/>
    </location>
</feature>
<dbReference type="OrthoDB" id="1001730at2"/>
<dbReference type="RefSeq" id="WP_090257766.1">
    <property type="nucleotide sequence ID" value="NZ_FOIR01000001.1"/>
</dbReference>
<feature type="domain" description="Peptidase S74" evidence="3">
    <location>
        <begin position="785"/>
        <end position="875"/>
    </location>
</feature>
<dbReference type="AlphaFoldDB" id="A0A1I0NQX4"/>
<dbReference type="InterPro" id="IPR036388">
    <property type="entry name" value="WH-like_DNA-bd_sf"/>
</dbReference>
<evidence type="ECO:0000256" key="1">
    <source>
        <dbReference type="SAM" id="Coils"/>
    </source>
</evidence>
<dbReference type="InterPro" id="IPR030392">
    <property type="entry name" value="S74_ICA"/>
</dbReference>